<dbReference type="Gene3D" id="3.40.50.150">
    <property type="entry name" value="Vaccinia Virus protein VP39"/>
    <property type="match status" value="2"/>
</dbReference>
<organism evidence="5 6">
    <name type="scientific">Zobellella taiwanensis</name>
    <dbReference type="NCBI Taxonomy" id="347535"/>
    <lineage>
        <taxon>Bacteria</taxon>
        <taxon>Pseudomonadati</taxon>
        <taxon>Pseudomonadota</taxon>
        <taxon>Gammaproteobacteria</taxon>
        <taxon>Aeromonadales</taxon>
        <taxon>Aeromonadaceae</taxon>
        <taxon>Zobellella</taxon>
    </lineage>
</organism>
<feature type="domain" description="DNA methylase N-4/N-6" evidence="4">
    <location>
        <begin position="113"/>
        <end position="157"/>
    </location>
</feature>
<evidence type="ECO:0000313" key="5">
    <source>
        <dbReference type="EMBL" id="PSJ44248.1"/>
    </source>
</evidence>
<dbReference type="SUPFAM" id="SSF53335">
    <property type="entry name" value="S-adenosyl-L-methionine-dependent methyltransferases"/>
    <property type="match status" value="2"/>
</dbReference>
<evidence type="ECO:0000313" key="6">
    <source>
        <dbReference type="Proteomes" id="UP000242181"/>
    </source>
</evidence>
<keyword evidence="2 5" id="KW-0489">Methyltransferase</keyword>
<dbReference type="InterPro" id="IPR002941">
    <property type="entry name" value="DNA_methylase_N4/N6"/>
</dbReference>
<dbReference type="OrthoDB" id="9816043at2"/>
<name>A0A2P7R212_9GAMM</name>
<accession>A0A2P7R212</accession>
<dbReference type="Proteomes" id="UP000242181">
    <property type="component" value="Unassembled WGS sequence"/>
</dbReference>
<comment type="similarity">
    <text evidence="1">Belongs to the N(4)/N(6)-methyltransferase family.</text>
</comment>
<dbReference type="GO" id="GO:0008170">
    <property type="term" value="F:N-methyltransferase activity"/>
    <property type="evidence" value="ECO:0007669"/>
    <property type="project" value="InterPro"/>
</dbReference>
<dbReference type="AlphaFoldDB" id="A0A2P7R212"/>
<dbReference type="GO" id="GO:0003677">
    <property type="term" value="F:DNA binding"/>
    <property type="evidence" value="ECO:0007669"/>
    <property type="project" value="InterPro"/>
</dbReference>
<dbReference type="InterPro" id="IPR029063">
    <property type="entry name" value="SAM-dependent_MTases_sf"/>
</dbReference>
<dbReference type="Pfam" id="PF01555">
    <property type="entry name" value="N6_N4_Mtase"/>
    <property type="match status" value="1"/>
</dbReference>
<reference evidence="5 6" key="1">
    <citation type="submission" date="2018-03" db="EMBL/GenBank/DDBJ databases">
        <title>The draft genome of Zobellella taiwanensis JCM 13381.</title>
        <authorList>
            <person name="Liu L."/>
            <person name="Li L."/>
            <person name="Wang T."/>
            <person name="Zhang X."/>
            <person name="Liang L."/>
        </authorList>
    </citation>
    <scope>NUCLEOTIDE SEQUENCE [LARGE SCALE GENOMIC DNA]</scope>
    <source>
        <strain evidence="5 6">JCM 13381</strain>
    </source>
</reference>
<dbReference type="EMBL" id="PXYH01000008">
    <property type="protein sequence ID" value="PSJ44248.1"/>
    <property type="molecule type" value="Genomic_DNA"/>
</dbReference>
<evidence type="ECO:0000256" key="2">
    <source>
        <dbReference type="ARBA" id="ARBA00022603"/>
    </source>
</evidence>
<evidence type="ECO:0000259" key="4">
    <source>
        <dbReference type="Pfam" id="PF01555"/>
    </source>
</evidence>
<dbReference type="GO" id="GO:0032259">
    <property type="term" value="P:methylation"/>
    <property type="evidence" value="ECO:0007669"/>
    <property type="project" value="UniProtKB-KW"/>
</dbReference>
<keyword evidence="3" id="KW-0808">Transferase</keyword>
<comment type="caution">
    <text evidence="5">The sequence shown here is derived from an EMBL/GenBank/DDBJ whole genome shotgun (WGS) entry which is preliminary data.</text>
</comment>
<dbReference type="PROSITE" id="PS00092">
    <property type="entry name" value="N6_MTASE"/>
    <property type="match status" value="1"/>
</dbReference>
<protein>
    <submittedName>
        <fullName evidence="5">DNA methylase</fullName>
    </submittedName>
</protein>
<dbReference type="RefSeq" id="WP_106453128.1">
    <property type="nucleotide sequence ID" value="NZ_PXYH01000008.1"/>
</dbReference>
<sequence>MKTTDSLDLRSEATAGPVECLGQTFPSDQARREHYLKLLAEKLKDPEFRKQEGFPQGTDEAILAMSDPPYYTACPNPWLEEFVERYGKPYNPETHYAKEPFAVDVSVGKSDPVYKAHSYHTKVPHLAIIPSILHYTDPGDIIFDGFAGSGMTGVAAQWCGCASADQKYELEADWKLQGKGAPKWGARRAVLSDLSPLATFITANYNLSLDIQVFTETASRLLAELEEELGWMYETHQEDRSGTIDFTVWSEVLACPECAGEIVFHDHALDEETARVKDSIKCPHCSSDLGKKDLDLVFETISDKGTAEFRKRPKRKPVLLRATIGSKKVTKAIEASDLDLLKKIEDLPFPKNAPTNDFPDMQMMRVGRMKTTNVSNIHDLFLPRALHVLSRYFDKVNSLSDESIKRPLKVIAQHQFVNASIMNRYRPASSFGNSPLTGVYYVSSLIAEANVISLLRGSVNRIKRMEKSGWAKTSDWGKNVAISTASATKISLPKNSIDYIFTDPPFGENIYYSDLNFLGESWHGVVSDSNPEAIIDRVKGKKVLEYQHLMQKCFSEYYRVLKPGRWMTVVFSNSRAAVWNAIQVALQQVGFVVAEVTTLDKVHLTFQQAMSPNAVKQDLVISVYKPNGGLEDRLAKNGPTVDSAWDFVRTHLNNLSVVKARNGELEFIVERDPRRIFDRMVAWFVRHDAPVPISNDEFLSGLRMRFPERDGMVFLPEQIAEYDKKRAQVTQAPQMELFVSDERSAIDWLTNFLKRRTSTYQEIHPEFTAQLGAGWKKHELRPELLALLESNFLKYDGTEEVPSQIHSYLSTNHKDLRGLEKSDPRLIAKAKDRWFVPDPNKAQDLEKKRERALLKEFQVYQAFTGRRIKEFRLEVLRAGFKEAWGKKDYQTIIAVAKKIPDEALQEDEKLLLWYDQALTRTEDGL</sequence>
<dbReference type="InterPro" id="IPR002052">
    <property type="entry name" value="DNA_methylase_N6_adenine_CS"/>
</dbReference>
<gene>
    <name evidence="5" type="ORF">C7I36_07650</name>
</gene>
<keyword evidence="6" id="KW-1185">Reference proteome</keyword>
<proteinExistence type="inferred from homology"/>
<evidence type="ECO:0000256" key="3">
    <source>
        <dbReference type="ARBA" id="ARBA00022679"/>
    </source>
</evidence>
<evidence type="ECO:0000256" key="1">
    <source>
        <dbReference type="ARBA" id="ARBA00006594"/>
    </source>
</evidence>